<dbReference type="Gene3D" id="1.10.1740.10">
    <property type="match status" value="1"/>
</dbReference>
<keyword evidence="5 6" id="KW-0804">Transcription</keyword>
<dbReference type="Pfam" id="PF04545">
    <property type="entry name" value="Sigma70_r4"/>
    <property type="match status" value="1"/>
</dbReference>
<evidence type="ECO:0000313" key="8">
    <source>
        <dbReference type="EMBL" id="PSW11167.1"/>
    </source>
</evidence>
<comment type="function">
    <text evidence="6">Sigma factors are initiation factors that promote the attachment of RNA polymerase to specific initiation sites and are then released. This sigma factor controls the expression of flagella-related genes.</text>
</comment>
<dbReference type="PROSITE" id="PS00716">
    <property type="entry name" value="SIGMA70_2"/>
    <property type="match status" value="1"/>
</dbReference>
<comment type="subcellular location">
    <subcellularLocation>
        <location evidence="6">Cytoplasm</location>
    </subcellularLocation>
</comment>
<comment type="caution">
    <text evidence="8">The sequence shown here is derived from an EMBL/GenBank/DDBJ whole genome shotgun (WGS) entry which is preliminary data.</text>
</comment>
<dbReference type="HAMAP" id="MF_00962">
    <property type="entry name" value="Sigma70_FliA"/>
    <property type="match status" value="1"/>
</dbReference>
<dbReference type="NCBIfam" id="TIGR02479">
    <property type="entry name" value="FliA_WhiG"/>
    <property type="match status" value="1"/>
</dbReference>
<feature type="short sequence motif" description="Interaction with polymerase core subunit RpoC" evidence="6">
    <location>
        <begin position="44"/>
        <end position="47"/>
    </location>
</feature>
<dbReference type="InterPro" id="IPR007624">
    <property type="entry name" value="RNA_pol_sigma70_r3"/>
</dbReference>
<dbReference type="Pfam" id="PF04539">
    <property type="entry name" value="Sigma70_r3"/>
    <property type="match status" value="1"/>
</dbReference>
<dbReference type="NCBIfam" id="TIGR02937">
    <property type="entry name" value="sigma70-ECF"/>
    <property type="match status" value="1"/>
</dbReference>
<dbReference type="GO" id="GO:0006352">
    <property type="term" value="P:DNA-templated transcription initiation"/>
    <property type="evidence" value="ECO:0007669"/>
    <property type="project" value="UniProtKB-UniRule"/>
</dbReference>
<comment type="caution">
    <text evidence="6">Lacks conserved residue(s) required for the propagation of feature annotation.</text>
</comment>
<dbReference type="Gene3D" id="1.20.140.160">
    <property type="match status" value="1"/>
</dbReference>
<evidence type="ECO:0000259" key="7">
    <source>
        <dbReference type="PROSITE" id="PS00716"/>
    </source>
</evidence>
<feature type="domain" description="RNA polymerase sigma-70" evidence="7">
    <location>
        <begin position="205"/>
        <end position="231"/>
    </location>
</feature>
<dbReference type="InterPro" id="IPR012845">
    <property type="entry name" value="RNA_pol_sigma_FliA_WhiG"/>
</dbReference>
<dbReference type="InterPro" id="IPR007630">
    <property type="entry name" value="RNA_pol_sigma70_r4"/>
</dbReference>
<evidence type="ECO:0000256" key="1">
    <source>
        <dbReference type="ARBA" id="ARBA00022490"/>
    </source>
</evidence>
<keyword evidence="1 6" id="KW-0963">Cytoplasm</keyword>
<accession>A0A2T3NBE8</accession>
<dbReference type="InterPro" id="IPR013325">
    <property type="entry name" value="RNA_pol_sigma_r2"/>
</dbReference>
<evidence type="ECO:0000256" key="4">
    <source>
        <dbReference type="ARBA" id="ARBA00023125"/>
    </source>
</evidence>
<dbReference type="FunFam" id="1.20.140.160:FF:000001">
    <property type="entry name" value="RNA polymerase sigma factor FliA"/>
    <property type="match status" value="1"/>
</dbReference>
<feature type="region of interest" description="Sigma-70 factor domain-2" evidence="6">
    <location>
        <begin position="17"/>
        <end position="89"/>
    </location>
</feature>
<dbReference type="GO" id="GO:0005737">
    <property type="term" value="C:cytoplasm"/>
    <property type="evidence" value="ECO:0007669"/>
    <property type="project" value="UniProtKB-SubCell"/>
</dbReference>
<feature type="region of interest" description="Sigma-70 factor domain-4" evidence="6">
    <location>
        <begin position="184"/>
        <end position="232"/>
    </location>
</feature>
<dbReference type="AlphaFoldDB" id="A0A2T3NBE8"/>
<evidence type="ECO:0000256" key="6">
    <source>
        <dbReference type="HAMAP-Rule" id="MF_00962"/>
    </source>
</evidence>
<evidence type="ECO:0000313" key="9">
    <source>
        <dbReference type="Proteomes" id="UP000241346"/>
    </source>
</evidence>
<reference evidence="8 9" key="1">
    <citation type="submission" date="2018-03" db="EMBL/GenBank/DDBJ databases">
        <title>Whole genome sequencing of Histamine producing bacteria.</title>
        <authorList>
            <person name="Butler K."/>
        </authorList>
    </citation>
    <scope>NUCLEOTIDE SEQUENCE [LARGE SCALE GENOMIC DNA]</scope>
    <source>
        <strain evidence="8 9">DSM 19138</strain>
    </source>
</reference>
<dbReference type="NCBIfam" id="NF005413">
    <property type="entry name" value="PRK06986.1"/>
    <property type="match status" value="1"/>
</dbReference>
<dbReference type="GO" id="GO:0003899">
    <property type="term" value="F:DNA-directed RNA polymerase activity"/>
    <property type="evidence" value="ECO:0007669"/>
    <property type="project" value="InterPro"/>
</dbReference>
<name>A0A2T3NBE8_9GAMM</name>
<dbReference type="GO" id="GO:0003677">
    <property type="term" value="F:DNA binding"/>
    <property type="evidence" value="ECO:0007669"/>
    <property type="project" value="UniProtKB-UniRule"/>
</dbReference>
<gene>
    <name evidence="6" type="primary">fliA</name>
    <name evidence="8" type="ORF">C9J01_17045</name>
</gene>
<dbReference type="InterPro" id="IPR007627">
    <property type="entry name" value="RNA_pol_sigma70_r2"/>
</dbReference>
<comment type="similarity">
    <text evidence="6">Belongs to the sigma-70 factor family. FliA subfamily.</text>
</comment>
<keyword evidence="2 6" id="KW-0805">Transcription regulation</keyword>
<dbReference type="SUPFAM" id="SSF88946">
    <property type="entry name" value="Sigma2 domain of RNA polymerase sigma factors"/>
    <property type="match status" value="1"/>
</dbReference>
<feature type="DNA-binding region" description="H-T-H motif" evidence="6">
    <location>
        <begin position="206"/>
        <end position="225"/>
    </location>
</feature>
<dbReference type="Pfam" id="PF04542">
    <property type="entry name" value="Sigma70_r2"/>
    <property type="match status" value="1"/>
</dbReference>
<dbReference type="InterPro" id="IPR013324">
    <property type="entry name" value="RNA_pol_sigma_r3/r4-like"/>
</dbReference>
<dbReference type="InterPro" id="IPR000943">
    <property type="entry name" value="RNA_pol_sigma70"/>
</dbReference>
<dbReference type="SUPFAM" id="SSF88659">
    <property type="entry name" value="Sigma3 and sigma4 domains of RNA polymerase sigma factors"/>
    <property type="match status" value="2"/>
</dbReference>
<keyword evidence="3 6" id="KW-0731">Sigma factor</keyword>
<evidence type="ECO:0000256" key="5">
    <source>
        <dbReference type="ARBA" id="ARBA00023163"/>
    </source>
</evidence>
<dbReference type="PRINTS" id="PR00046">
    <property type="entry name" value="SIGMA70FCT"/>
</dbReference>
<proteinExistence type="inferred from homology"/>
<evidence type="ECO:0000256" key="2">
    <source>
        <dbReference type="ARBA" id="ARBA00023015"/>
    </source>
</evidence>
<dbReference type="CDD" id="cd06171">
    <property type="entry name" value="Sigma70_r4"/>
    <property type="match status" value="1"/>
</dbReference>
<dbReference type="EMBL" id="PYMB01000008">
    <property type="protein sequence ID" value="PSW11167.1"/>
    <property type="molecule type" value="Genomic_DNA"/>
</dbReference>
<dbReference type="PIRSF" id="PIRSF000770">
    <property type="entry name" value="RNA_pol_sigma-SigE/K"/>
    <property type="match status" value="1"/>
</dbReference>
<organism evidence="8 9">
    <name type="scientific">Photobacterium rosenbergii</name>
    <dbReference type="NCBI Taxonomy" id="294936"/>
    <lineage>
        <taxon>Bacteria</taxon>
        <taxon>Pseudomonadati</taxon>
        <taxon>Pseudomonadota</taxon>
        <taxon>Gammaproteobacteria</taxon>
        <taxon>Vibrionales</taxon>
        <taxon>Vibrionaceae</taxon>
        <taxon>Photobacterium</taxon>
    </lineage>
</organism>
<sequence>MNKALTYGRYQQSPQAFIERYSSLVKRIAHHLMGRLPPSVMLEDLIQAGMIGLLEAQQNYDPTKGASFETFAGIRIRGAMLDDIRRGDWVPRSVYKNNRRISEAISVLESTLGRDPNDQEIAAHLEMTLEQYHQALNDVNCGRLVGMDDLGVSEDAVANEESVEENLPFQGVVDDNFRQSLAEAIKTLPEREALVLSLYYDEELNLKEIGAVIGVSESRVCQIHSQAMQRLRSKLTAWTS</sequence>
<dbReference type="FunFam" id="1.10.1740.10:FF:000002">
    <property type="entry name" value="RNA polymerase sigma factor FliA"/>
    <property type="match status" value="1"/>
</dbReference>
<dbReference type="Proteomes" id="UP000241346">
    <property type="component" value="Unassembled WGS sequence"/>
</dbReference>
<dbReference type="OrthoDB" id="9799825at2"/>
<evidence type="ECO:0000256" key="3">
    <source>
        <dbReference type="ARBA" id="ARBA00023082"/>
    </source>
</evidence>
<dbReference type="InterPro" id="IPR028617">
    <property type="entry name" value="Sigma70_FliA"/>
</dbReference>
<dbReference type="PANTHER" id="PTHR30385:SF7">
    <property type="entry name" value="RNA POLYMERASE SIGMA FACTOR FLIA"/>
    <property type="match status" value="1"/>
</dbReference>
<keyword evidence="4 6" id="KW-0238">DNA-binding</keyword>
<dbReference type="GO" id="GO:0016987">
    <property type="term" value="F:sigma factor activity"/>
    <property type="evidence" value="ECO:0007669"/>
    <property type="project" value="UniProtKB-UniRule"/>
</dbReference>
<dbReference type="InterPro" id="IPR014284">
    <property type="entry name" value="RNA_pol_sigma-70_dom"/>
</dbReference>
<dbReference type="RefSeq" id="WP_107299334.1">
    <property type="nucleotide sequence ID" value="NZ_PYMB01000008.1"/>
</dbReference>
<dbReference type="PANTHER" id="PTHR30385">
    <property type="entry name" value="SIGMA FACTOR F FLAGELLAR"/>
    <property type="match status" value="1"/>
</dbReference>
<protein>
    <recommendedName>
        <fullName evidence="6">RNA polymerase sigma factor FliA</fullName>
    </recommendedName>
    <alternativeName>
        <fullName evidence="6">RNA polymerase sigma factor for flagellar operon</fullName>
    </alternativeName>
    <alternativeName>
        <fullName evidence="6">Sigma F</fullName>
    </alternativeName>
    <alternativeName>
        <fullName evidence="6">Sigma-28</fullName>
    </alternativeName>
</protein>